<dbReference type="Pfam" id="PF13620">
    <property type="entry name" value="CarboxypepD_reg"/>
    <property type="match status" value="1"/>
</dbReference>
<reference evidence="1 2" key="1">
    <citation type="submission" date="2019-09" db="EMBL/GenBank/DDBJ databases">
        <title>Draft genome sequence of Ginsengibacter sp. BR5-29.</title>
        <authorList>
            <person name="Im W.-T."/>
        </authorList>
    </citation>
    <scope>NUCLEOTIDE SEQUENCE [LARGE SCALE GENOMIC DNA]</scope>
    <source>
        <strain evidence="1 2">BR5-29</strain>
    </source>
</reference>
<evidence type="ECO:0000313" key="1">
    <source>
        <dbReference type="EMBL" id="KAA9036504.1"/>
    </source>
</evidence>
<dbReference type="AlphaFoldDB" id="A0A5J5IBT8"/>
<evidence type="ECO:0000313" key="2">
    <source>
        <dbReference type="Proteomes" id="UP000326903"/>
    </source>
</evidence>
<dbReference type="SUPFAM" id="SSF49464">
    <property type="entry name" value="Carboxypeptidase regulatory domain-like"/>
    <property type="match status" value="1"/>
</dbReference>
<organism evidence="1 2">
    <name type="scientific">Ginsengibacter hankyongi</name>
    <dbReference type="NCBI Taxonomy" id="2607284"/>
    <lineage>
        <taxon>Bacteria</taxon>
        <taxon>Pseudomonadati</taxon>
        <taxon>Bacteroidota</taxon>
        <taxon>Chitinophagia</taxon>
        <taxon>Chitinophagales</taxon>
        <taxon>Chitinophagaceae</taxon>
        <taxon>Ginsengibacter</taxon>
    </lineage>
</organism>
<keyword evidence="1" id="KW-0121">Carboxypeptidase</keyword>
<keyword evidence="1" id="KW-0645">Protease</keyword>
<dbReference type="RefSeq" id="WP_150416246.1">
    <property type="nucleotide sequence ID" value="NZ_VYQF01000007.1"/>
</dbReference>
<dbReference type="Proteomes" id="UP000326903">
    <property type="component" value="Unassembled WGS sequence"/>
</dbReference>
<protein>
    <submittedName>
        <fullName evidence="1">Carboxypeptidase regulatory-like domain-containing protein</fullName>
    </submittedName>
</protein>
<name>A0A5J5IBT8_9BACT</name>
<gene>
    <name evidence="1" type="ORF">FW778_17955</name>
</gene>
<comment type="caution">
    <text evidence="1">The sequence shown here is derived from an EMBL/GenBank/DDBJ whole genome shotgun (WGS) entry which is preliminary data.</text>
</comment>
<dbReference type="EMBL" id="VYQF01000007">
    <property type="protein sequence ID" value="KAA9036504.1"/>
    <property type="molecule type" value="Genomic_DNA"/>
</dbReference>
<proteinExistence type="predicted"/>
<keyword evidence="2" id="KW-1185">Reference proteome</keyword>
<sequence>MKTSKNNYSAPQEILYSVCNAAWYLCSQYLTRFTALNAFYTEAFVANALQAVQDAKALPDSRQTLAARKEARINLSNATRQVQANWQLLKVYITKAFAADMVATKLEAAGGSLYAKASVDNWSAVRSLIDTANGFIANNLADLAANENMPATFPALFKTDGDNCIELSVIYAQANMEKEAATRARIDANNAIYAGVMEMLKDGQQIFKDDLATKKQFTFSYLVLMYQAGGSASLKGYIINSDNLPIEGVTIASQDGKYFATTDAKGYYRITRIAEGTYQFSITCPGYNPLVQTISFAAGTASKGDFEMTNEMTKAA</sequence>
<accession>A0A5J5IBT8</accession>
<dbReference type="Gene3D" id="2.60.40.1120">
    <property type="entry name" value="Carboxypeptidase-like, regulatory domain"/>
    <property type="match status" value="1"/>
</dbReference>
<keyword evidence="1" id="KW-0378">Hydrolase</keyword>
<dbReference type="GO" id="GO:0004180">
    <property type="term" value="F:carboxypeptidase activity"/>
    <property type="evidence" value="ECO:0007669"/>
    <property type="project" value="UniProtKB-KW"/>
</dbReference>
<dbReference type="InterPro" id="IPR008969">
    <property type="entry name" value="CarboxyPept-like_regulatory"/>
</dbReference>